<dbReference type="Pfam" id="PF01548">
    <property type="entry name" value="DEDD_Tnp_IS110"/>
    <property type="match status" value="1"/>
</dbReference>
<gene>
    <name evidence="2" type="ORF">FSB64_39405</name>
</gene>
<organism evidence="2 3">
    <name type="scientific">Paraburkholderia youngii</name>
    <dbReference type="NCBI Taxonomy" id="2782701"/>
    <lineage>
        <taxon>Bacteria</taxon>
        <taxon>Pseudomonadati</taxon>
        <taxon>Pseudomonadota</taxon>
        <taxon>Betaproteobacteria</taxon>
        <taxon>Burkholderiales</taxon>
        <taxon>Burkholderiaceae</taxon>
        <taxon>Paraburkholderia</taxon>
    </lineage>
</organism>
<sequence>MVHSADQDRMLYCKRLTNELQLIVSALGPYRDELQGVVVESTFNWYWLVDGLMAAGFAVHLAKTAAIRQYEGLKYSGDEHDAVFLAHIFRLGLPPEGYIYPSHERALRDLARKRMQLVQHRTLNILSIESLLARQLNLRINGEHVQRLDDTAVRALALPPHVERALMANLAV</sequence>
<protein>
    <submittedName>
        <fullName evidence="2">IS110 family transposase</fullName>
    </submittedName>
</protein>
<comment type="caution">
    <text evidence="2">The sequence shown here is derived from an EMBL/GenBank/DDBJ whole genome shotgun (WGS) entry which is preliminary data.</text>
</comment>
<reference evidence="2 3" key="1">
    <citation type="submission" date="2019-08" db="EMBL/GenBank/DDBJ databases">
        <title>Paraburkholderia simonii sp. nov. and P. youngii sp. nov. Brazilian and Mexican Mimosa-associated rhizobia.</title>
        <authorList>
            <person name="Mavima L."/>
            <person name="Beukes C.W."/>
            <person name="Palmer M."/>
            <person name="De Meyer S.E."/>
            <person name="James E.K."/>
            <person name="Maluk M."/>
            <person name="Avontuur J.R."/>
            <person name="Chan W.Y."/>
            <person name="Venter S.N."/>
            <person name="Steenkamp E.T."/>
        </authorList>
    </citation>
    <scope>NUCLEOTIDE SEQUENCE [LARGE SCALE GENOMIC DNA]</scope>
    <source>
        <strain evidence="2 3">JPY454</strain>
    </source>
</reference>
<evidence type="ECO:0000259" key="1">
    <source>
        <dbReference type="Pfam" id="PF01548"/>
    </source>
</evidence>
<accession>A0ABX2NZJ6</accession>
<dbReference type="EMBL" id="VOMC01000100">
    <property type="protein sequence ID" value="NVI09582.1"/>
    <property type="molecule type" value="Genomic_DNA"/>
</dbReference>
<evidence type="ECO:0000313" key="2">
    <source>
        <dbReference type="EMBL" id="NVI09582.1"/>
    </source>
</evidence>
<feature type="non-terminal residue" evidence="2">
    <location>
        <position position="172"/>
    </location>
</feature>
<name>A0ABX2NZJ6_9BURK</name>
<keyword evidence="3" id="KW-1185">Reference proteome</keyword>
<dbReference type="Proteomes" id="UP000821598">
    <property type="component" value="Unassembled WGS sequence"/>
</dbReference>
<evidence type="ECO:0000313" key="3">
    <source>
        <dbReference type="Proteomes" id="UP000821598"/>
    </source>
</evidence>
<dbReference type="InterPro" id="IPR002525">
    <property type="entry name" value="Transp_IS110-like_N"/>
</dbReference>
<feature type="domain" description="Transposase IS110-like N-terminal" evidence="1">
    <location>
        <begin position="20"/>
        <end position="133"/>
    </location>
</feature>
<proteinExistence type="predicted"/>